<dbReference type="EMBL" id="JAEPRQ010000003">
    <property type="protein sequence ID" value="MBK4216641.1"/>
    <property type="molecule type" value="Genomic_DNA"/>
</dbReference>
<dbReference type="RefSeq" id="WP_200686651.1">
    <property type="nucleotide sequence ID" value="NZ_JAEPRQ010000003.1"/>
</dbReference>
<dbReference type="AlphaFoldDB" id="A0A934SGK1"/>
<gene>
    <name evidence="1" type="ORF">JJJ17_11955</name>
</gene>
<evidence type="ECO:0000313" key="2">
    <source>
        <dbReference type="Proteomes" id="UP000640485"/>
    </source>
</evidence>
<evidence type="ECO:0000313" key="1">
    <source>
        <dbReference type="EMBL" id="MBK4216641.1"/>
    </source>
</evidence>
<dbReference type="Proteomes" id="UP000640485">
    <property type="component" value="Unassembled WGS sequence"/>
</dbReference>
<reference evidence="1" key="1">
    <citation type="submission" date="2021-01" db="EMBL/GenBank/DDBJ databases">
        <title>Paracoccus amoyensis sp. nov., isolated from the surface seawater along the coast of Xiamen Island, China.</title>
        <authorList>
            <person name="Lyu L."/>
        </authorList>
    </citation>
    <scope>NUCLEOTIDE SEQUENCE</scope>
    <source>
        <strain evidence="1">MJ17</strain>
    </source>
</reference>
<sequence length="254" mass="28611">MTEEMFDGPLTDADILHLIEQFEAWQSTTKISSNAGLWQMLSFLRNSIENGKPLYSRILDRQREKAMELAKLSGSAPFDATIAADYLSERLHGDIAKLDYDGVFLICGDYFESTAKIPGTYLVAHYNSIFGPYLLLRLVNYWSVYRQGKQGHIGELECPIINDILFVGFNLPMYVDSMQFGQGAWGEGADIVACISKHIRSPASQGQLCSLTPPDVPVPVDWRSNGWARNEIFLDLEFSGDQPLPNWVKDMMRS</sequence>
<proteinExistence type="predicted"/>
<comment type="caution">
    <text evidence="1">The sequence shown here is derived from an EMBL/GenBank/DDBJ whole genome shotgun (WGS) entry which is preliminary data.</text>
</comment>
<protein>
    <submittedName>
        <fullName evidence="1">Uncharacterized protein</fullName>
    </submittedName>
</protein>
<accession>A0A934SGK1</accession>
<keyword evidence="2" id="KW-1185">Reference proteome</keyword>
<name>A0A934SGK1_9RHOB</name>
<organism evidence="1 2">
    <name type="scientific">Paracoccus caeni</name>
    <dbReference type="NCBI Taxonomy" id="657651"/>
    <lineage>
        <taxon>Bacteria</taxon>
        <taxon>Pseudomonadati</taxon>
        <taxon>Pseudomonadota</taxon>
        <taxon>Alphaproteobacteria</taxon>
        <taxon>Rhodobacterales</taxon>
        <taxon>Paracoccaceae</taxon>
        <taxon>Paracoccus</taxon>
    </lineage>
</organism>